<sequence>MKRILLLIVILLVVAGLYFYPTKERDVYDVVQGKEHYGTLVLSCEIEGLPVTINEKQVGVTKKEAQTFNLPVQGVYGTADHEVVVRQEVDAEHEYYFCERFSFNRYIDVEEHPLKRIALFLSPAEDHTFPPVNQAIALRLKPNVLARKTGLVQEVKLKHNSAWYMAEDGAEDENRLYVLTRAERDLNRPSKNEPVEGQFVEVYDKETLAFIGEQQLQPLAVYDSFDTYNAIAVGDDTLYIGNRVAQLLRLDKQSLEPQRAVPEELDGWISGLSTYQDYLIAYGEGDRISVFKDDQLLYVVDEKEHYPDNIDQVHDYDDYNRIDAVCVHHGLLYATNFRGFINVYALEDGRFTKQINTIKYEEEWGYVVGRHIGAVGVYQERYLYFAIDYNGLLILDSETGAISHISTLFPEEIEYSELFDEKIDVTKKTDIYKMVFYRHFLIFSEVNALHPFVYAYDLQSKQIVHTFKGHQGDITELFLHGDHLTGLSCEGRLYRWDLMVFVTESGS</sequence>
<dbReference type="Proteomes" id="UP000005695">
    <property type="component" value="Unassembled WGS sequence"/>
</dbReference>
<name>Q1JXW2_DESA6</name>
<dbReference type="AlphaFoldDB" id="Q1JXW2"/>
<reference evidence="1" key="1">
    <citation type="submission" date="2006-05" db="EMBL/GenBank/DDBJ databases">
        <title>Annotation of the draft genome assembly of Desulfuromonas acetoxidans DSM 684.</title>
        <authorList>
            <consortium name="US DOE Joint Genome Institute (JGI-ORNL)"/>
            <person name="Larimer F."/>
            <person name="Land M."/>
            <person name="Hauser L."/>
        </authorList>
    </citation>
    <scope>NUCLEOTIDE SEQUENCE [LARGE SCALE GENOMIC DNA]</scope>
    <source>
        <strain evidence="1">DSM 684</strain>
    </source>
</reference>
<accession>Q1JXW2</accession>
<evidence type="ECO:0000313" key="2">
    <source>
        <dbReference type="Proteomes" id="UP000005695"/>
    </source>
</evidence>
<protein>
    <submittedName>
        <fullName evidence="1">Uncharacterized protein</fullName>
    </submittedName>
</protein>
<dbReference type="InterPro" id="IPR015943">
    <property type="entry name" value="WD40/YVTN_repeat-like_dom_sf"/>
</dbReference>
<proteinExistence type="predicted"/>
<evidence type="ECO:0000313" key="1">
    <source>
        <dbReference type="EMBL" id="EAT15031.1"/>
    </source>
</evidence>
<dbReference type="InterPro" id="IPR011047">
    <property type="entry name" value="Quinoprotein_ADH-like_sf"/>
</dbReference>
<dbReference type="Gene3D" id="2.130.10.10">
    <property type="entry name" value="YVTN repeat-like/Quinoprotein amine dehydrogenase"/>
    <property type="match status" value="1"/>
</dbReference>
<comment type="caution">
    <text evidence="1">The sequence shown here is derived from an EMBL/GenBank/DDBJ whole genome shotgun (WGS) entry which is preliminary data.</text>
</comment>
<dbReference type="OrthoDB" id="9817086at2"/>
<dbReference type="EMBL" id="AAEW02000014">
    <property type="protein sequence ID" value="EAT15031.1"/>
    <property type="molecule type" value="Genomic_DNA"/>
</dbReference>
<dbReference type="RefSeq" id="WP_006001583.1">
    <property type="nucleotide sequence ID" value="NZ_AAEW02000014.1"/>
</dbReference>
<organism evidence="1 2">
    <name type="scientific">Desulfuromonas acetoxidans (strain DSM 684 / 11070)</name>
    <dbReference type="NCBI Taxonomy" id="281689"/>
    <lineage>
        <taxon>Bacteria</taxon>
        <taxon>Pseudomonadati</taxon>
        <taxon>Thermodesulfobacteriota</taxon>
        <taxon>Desulfuromonadia</taxon>
        <taxon>Desulfuromonadales</taxon>
        <taxon>Desulfuromonadaceae</taxon>
        <taxon>Desulfuromonas</taxon>
    </lineage>
</organism>
<keyword evidence="2" id="KW-1185">Reference proteome</keyword>
<dbReference type="SUPFAM" id="SSF50998">
    <property type="entry name" value="Quinoprotein alcohol dehydrogenase-like"/>
    <property type="match status" value="1"/>
</dbReference>
<gene>
    <name evidence="1" type="ORF">Dace_1108</name>
</gene>
<reference evidence="1" key="2">
    <citation type="submission" date="2006-05" db="EMBL/GenBank/DDBJ databases">
        <title>Sequencing of the draft genome and assembly of Desulfuromonas acetoxidans DSM 684.</title>
        <authorList>
            <consortium name="US DOE Joint Genome Institute (JGI-PGF)"/>
            <person name="Copeland A."/>
            <person name="Lucas S."/>
            <person name="Lapidus A."/>
            <person name="Barry K."/>
            <person name="Detter J.C."/>
            <person name="Glavina del Rio T."/>
            <person name="Hammon N."/>
            <person name="Israni S."/>
            <person name="Dalin E."/>
            <person name="Tice H."/>
            <person name="Bruce D."/>
            <person name="Pitluck S."/>
            <person name="Richardson P."/>
        </authorList>
    </citation>
    <scope>NUCLEOTIDE SEQUENCE [LARGE SCALE GENOMIC DNA]</scope>
    <source>
        <strain evidence="1">DSM 684</strain>
    </source>
</reference>